<feature type="chain" id="PRO_5012160670" description="Flagellar assembly protein T N-terminal domain-containing protein" evidence="1">
    <location>
        <begin position="33"/>
        <end position="361"/>
    </location>
</feature>
<dbReference type="RefSeq" id="WP_073324400.1">
    <property type="nucleotide sequence ID" value="NZ_FQWD01000005.1"/>
</dbReference>
<name>A0A1M5P4J7_9ALTE</name>
<dbReference type="Proteomes" id="UP000184520">
    <property type="component" value="Unassembled WGS sequence"/>
</dbReference>
<dbReference type="InterPro" id="IPR038180">
    <property type="entry name" value="FlgT_N_sf"/>
</dbReference>
<dbReference type="EMBL" id="FQWD01000005">
    <property type="protein sequence ID" value="SHG96754.1"/>
    <property type="molecule type" value="Genomic_DNA"/>
</dbReference>
<reference evidence="3" key="1">
    <citation type="submission" date="2016-11" db="EMBL/GenBank/DDBJ databases">
        <authorList>
            <person name="Varghese N."/>
            <person name="Submissions S."/>
        </authorList>
    </citation>
    <scope>NUCLEOTIDE SEQUENCE [LARGE SCALE GENOMIC DNA]</scope>
    <source>
        <strain evidence="3">CGMCC 1.8995</strain>
    </source>
</reference>
<dbReference type="STRING" id="634436.SAMN05216361_3466"/>
<sequence length="361" mass="39694">MSVCNGSVRRIFRIAFTLCALISVGVSSSAVAKLVEAKGISELTEDNMVEARKVALENAKRAAVEQVVGTFVRSRTDVNNYLLGKDQIYSSTAGQIDEYKIMYDGPGDNGVYEVVIQADVRVNALVDKVAQIQASMGWTKMPRITVVIDDASENLVVAQNVRNEMVERLLRDGFQVFDESEPVYAGFAVNLTVDAQIKPDEFQGMKINANELTLGMKVTRVGDNQVLAAGVKSASKPGVKSNSIFSKLSADIIRKEWPQLRKQLIKFWHLEQVQARNIFLDIEGVESLDIANQMKAALQDAMPAVQQIEVSTIANGVAHLVISYKGWTEQLYEELLASQVAQRHKMTILGVSGNKITATKV</sequence>
<gene>
    <name evidence="2" type="ORF">SAMN05216361_3466</name>
</gene>
<organism evidence="2 3">
    <name type="scientific">Marisediminitalea aggregata</name>
    <dbReference type="NCBI Taxonomy" id="634436"/>
    <lineage>
        <taxon>Bacteria</taxon>
        <taxon>Pseudomonadati</taxon>
        <taxon>Pseudomonadota</taxon>
        <taxon>Gammaproteobacteria</taxon>
        <taxon>Alteromonadales</taxon>
        <taxon>Alteromonadaceae</taxon>
        <taxon>Marisediminitalea</taxon>
    </lineage>
</organism>
<evidence type="ECO:0000313" key="2">
    <source>
        <dbReference type="EMBL" id="SHG96754.1"/>
    </source>
</evidence>
<keyword evidence="3" id="KW-1185">Reference proteome</keyword>
<evidence type="ECO:0000256" key="1">
    <source>
        <dbReference type="SAM" id="SignalP"/>
    </source>
</evidence>
<accession>A0A1M5P4J7</accession>
<dbReference type="OrthoDB" id="6380041at2"/>
<feature type="signal peptide" evidence="1">
    <location>
        <begin position="1"/>
        <end position="32"/>
    </location>
</feature>
<evidence type="ECO:0008006" key="4">
    <source>
        <dbReference type="Google" id="ProtNLM"/>
    </source>
</evidence>
<protein>
    <recommendedName>
        <fullName evidence="4">Flagellar assembly protein T N-terminal domain-containing protein</fullName>
    </recommendedName>
</protein>
<dbReference type="AlphaFoldDB" id="A0A1M5P4J7"/>
<proteinExistence type="predicted"/>
<keyword evidence="1" id="KW-0732">Signal</keyword>
<evidence type="ECO:0000313" key="3">
    <source>
        <dbReference type="Proteomes" id="UP000184520"/>
    </source>
</evidence>
<dbReference type="Gene3D" id="3.30.1660.40">
    <property type="entry name" value="FlgT, N-terminal domain"/>
    <property type="match status" value="1"/>
</dbReference>